<reference evidence="2" key="1">
    <citation type="submission" date="2019-09" db="EMBL/GenBank/DDBJ databases">
        <title>Organ-specific transcriptomic study of the physiology of the cattle tick, Rhipicephalus microplus.</title>
        <authorList>
            <person name="Tirloni L."/>
            <person name="Braz G."/>
            <person name="Gandara A.C.P."/>
            <person name="Sabadin G.A."/>
            <person name="da Silva R.M."/>
            <person name="Guizzo M.G."/>
            <person name="Machado J.A."/>
            <person name="Costa E.P."/>
            <person name="Gomes H.F."/>
            <person name="Moraes J."/>
            <person name="Mota M.B.S."/>
            <person name="Mesquita R.D."/>
            <person name="Alvarenga P.H."/>
            <person name="Alves F."/>
            <person name="Seixas A."/>
            <person name="da Fonseca R.N."/>
            <person name="Fogaca A."/>
            <person name="Logullo C."/>
            <person name="Tanaka A."/>
            <person name="Daffre S."/>
            <person name="Termignoni C."/>
            <person name="Vaz I.S.Jr."/>
            <person name="Oliveira P.L."/>
            <person name="Ribeiro J.M."/>
        </authorList>
    </citation>
    <scope>NUCLEOTIDE SEQUENCE</scope>
    <source>
        <strain evidence="2">Porto Alegre</strain>
    </source>
</reference>
<protein>
    <submittedName>
        <fullName evidence="2">Putative secreted protein</fullName>
    </submittedName>
</protein>
<feature type="chain" id="PRO_5026770740" evidence="1">
    <location>
        <begin position="27"/>
        <end position="70"/>
    </location>
</feature>
<accession>A0A6M2DEJ3</accession>
<feature type="signal peptide" evidence="1">
    <location>
        <begin position="1"/>
        <end position="26"/>
    </location>
</feature>
<name>A0A6M2DEJ3_RHIMP</name>
<evidence type="ECO:0000313" key="2">
    <source>
        <dbReference type="EMBL" id="NOV43551.1"/>
    </source>
</evidence>
<sequence length="70" mass="7982">MVRIPENDFFLLLLTSVFTALHMVTLKQISPGNFYNSVKSLDSGFNSYSVRISCKFEAHVFIIVQYICTS</sequence>
<organism evidence="2">
    <name type="scientific">Rhipicephalus microplus</name>
    <name type="common">Cattle tick</name>
    <name type="synonym">Boophilus microplus</name>
    <dbReference type="NCBI Taxonomy" id="6941"/>
    <lineage>
        <taxon>Eukaryota</taxon>
        <taxon>Metazoa</taxon>
        <taxon>Ecdysozoa</taxon>
        <taxon>Arthropoda</taxon>
        <taxon>Chelicerata</taxon>
        <taxon>Arachnida</taxon>
        <taxon>Acari</taxon>
        <taxon>Parasitiformes</taxon>
        <taxon>Ixodida</taxon>
        <taxon>Ixodoidea</taxon>
        <taxon>Ixodidae</taxon>
        <taxon>Rhipicephalinae</taxon>
        <taxon>Rhipicephalus</taxon>
        <taxon>Boophilus</taxon>
    </lineage>
</organism>
<evidence type="ECO:0000256" key="1">
    <source>
        <dbReference type="SAM" id="SignalP"/>
    </source>
</evidence>
<proteinExistence type="predicted"/>
<keyword evidence="1" id="KW-0732">Signal</keyword>
<dbReference type="EMBL" id="GHWJ01010814">
    <property type="protein sequence ID" value="NOV43551.1"/>
    <property type="molecule type" value="Transcribed_RNA"/>
</dbReference>
<dbReference type="AlphaFoldDB" id="A0A6M2DEJ3"/>